<dbReference type="EMBL" id="JAULBC010000001">
    <property type="protein sequence ID" value="MEX6686540.1"/>
    <property type="molecule type" value="Genomic_DNA"/>
</dbReference>
<reference evidence="3 4" key="1">
    <citation type="submission" date="2023-07" db="EMBL/GenBank/DDBJ databases">
        <authorList>
            <person name="Lian W.-H."/>
        </authorList>
    </citation>
    <scope>NUCLEOTIDE SEQUENCE [LARGE SCALE GENOMIC DNA]</scope>
    <source>
        <strain evidence="3 4">SYSU DXS3180</strain>
    </source>
</reference>
<keyword evidence="4" id="KW-1185">Reference proteome</keyword>
<dbReference type="Proteomes" id="UP001560573">
    <property type="component" value="Unassembled WGS sequence"/>
</dbReference>
<evidence type="ECO:0000313" key="3">
    <source>
        <dbReference type="EMBL" id="MEX6686540.1"/>
    </source>
</evidence>
<dbReference type="PANTHER" id="PTHR24273:SF32">
    <property type="entry name" value="HYALIN"/>
    <property type="match status" value="1"/>
</dbReference>
<dbReference type="InterPro" id="IPR013783">
    <property type="entry name" value="Ig-like_fold"/>
</dbReference>
<sequence length="1020" mass="105247">MFTPHKRKIHIPFLGGRCNEISRFFKKVVPLLLTAILLYSYQSYAQLAPVYPPAGGFRIDGGLKANTPTANQGDWVAGPGGTGGFVLTDSGVAVVGATTGLKRDAYNSNLDFIFTTGSKFDDSIPALHWTQSTAPNKNDINNAMYHVSRDTSNNNQWIIIGGDRLSTSGTSYIDFEFLQNTLARNPSGGGFTGGGPNGGRTINDLVISMEYTNGGVAANVFFYQWKAKAGGGYEFVQFTPPAGTAFALTNGVNESVPFGAFGSTTYQPFAFVEAAINITKLLAATGDACAGLSVKTLWIKTKASASSTAALKDFVEPIPVSFTFGSASIKYAGPFCAKGTASVDLTGITGGTFSAPAGLSINASTGLIDLAASTPGTYEITYTFNSGNGCIKTAKATVVINPFPSCSITGPDGPLCPGTTGNTYTGSGGVKFKWTISGNGSIVGSDSSSSVTVTAGNNCNASFTLGLTTTNSSGCSSTCSKDVVVKDTIKPVINCPGNKQLECGAASDTSKTGKATATDNCGGTVTISYTDAATAAGCNGKAGIDRTWKAIDACGNFSTCVQHITFIDTTKPVITCPGNKQLTCGAPTDTVHTGKATATDNCGGTVIITHTDAATAASCAGIPGIDRTWRATDACGNFSTCVQHITFIDTTAPSITCPAPVTVECAGDVPTPDPKSVTTSDNCSGSVTVEFVKDEASGSCPKIITRTYKATDACGNTNTCTQTITVKDVTPPTIACVPDVKVECGDATDTTATGTPVATDNCGKPTLTHKDVNSSQNCYTLITRTWTATDGCGNTTTCVQHITVTDRTAPIVSCPSDKVLSCGESTDPSNTGTATASDNCSSAAEINIFYTDAPVAGSACPGSTNIDRTWTAIDGAGNIGTCVQHITFVQNVAPLTKVKTASVQKPVRATTQKSTTQASVNKDKKVASASKNSSGLQVTAYPNPFQKKVNFRIVSATSGKAVLEVYNISGQKLGNAFEGKLDAGVARDVQYTLPFASNSMLIYKLSVGGKSASGKIQSLE</sequence>
<organism evidence="3 4">
    <name type="scientific">Danxiaibacter flavus</name>
    <dbReference type="NCBI Taxonomy" id="3049108"/>
    <lineage>
        <taxon>Bacteria</taxon>
        <taxon>Pseudomonadati</taxon>
        <taxon>Bacteroidota</taxon>
        <taxon>Chitinophagia</taxon>
        <taxon>Chitinophagales</taxon>
        <taxon>Chitinophagaceae</taxon>
        <taxon>Danxiaibacter</taxon>
    </lineage>
</organism>
<accession>A0ABV3ZAB7</accession>
<comment type="caution">
    <text evidence="3">The sequence shown here is derived from an EMBL/GenBank/DDBJ whole genome shotgun (WGS) entry which is preliminary data.</text>
</comment>
<gene>
    <name evidence="3" type="ORF">QTN47_03490</name>
</gene>
<evidence type="ECO:0000313" key="4">
    <source>
        <dbReference type="Proteomes" id="UP001560573"/>
    </source>
</evidence>
<protein>
    <recommendedName>
        <fullName evidence="2">HYR-like domain-containing protein</fullName>
    </recommendedName>
</protein>
<feature type="domain" description="HYR-like" evidence="2">
    <location>
        <begin position="658"/>
        <end position="726"/>
    </location>
</feature>
<dbReference type="PANTHER" id="PTHR24273">
    <property type="entry name" value="FI04643P-RELATED"/>
    <property type="match status" value="1"/>
</dbReference>
<evidence type="ECO:0000256" key="1">
    <source>
        <dbReference type="SAM" id="MobiDB-lite"/>
    </source>
</evidence>
<dbReference type="RefSeq" id="WP_369327936.1">
    <property type="nucleotide sequence ID" value="NZ_JAULBC010000001.1"/>
</dbReference>
<dbReference type="Pfam" id="PF23237">
    <property type="entry name" value="HYR_4C"/>
    <property type="match status" value="1"/>
</dbReference>
<feature type="compositionally biased region" description="Polar residues" evidence="1">
    <location>
        <begin position="908"/>
        <end position="920"/>
    </location>
</feature>
<dbReference type="Gene3D" id="2.60.40.10">
    <property type="entry name" value="Immunoglobulins"/>
    <property type="match status" value="1"/>
</dbReference>
<name>A0ABV3ZAB7_9BACT</name>
<proteinExistence type="predicted"/>
<evidence type="ECO:0000259" key="2">
    <source>
        <dbReference type="Pfam" id="PF23237"/>
    </source>
</evidence>
<feature type="region of interest" description="Disordered" evidence="1">
    <location>
        <begin position="908"/>
        <end position="931"/>
    </location>
</feature>
<dbReference type="InterPro" id="IPR057078">
    <property type="entry name" value="HYR-4C"/>
</dbReference>